<dbReference type="AlphaFoldDB" id="A0A382ES47"/>
<keyword evidence="1" id="KW-0472">Membrane</keyword>
<feature type="transmembrane region" description="Helical" evidence="1">
    <location>
        <begin position="36"/>
        <end position="58"/>
    </location>
</feature>
<sequence>MKEFFGSVYFLLLVVAMVLLILVKEIVKARSAGQKGLVFSLSLTVVVVVVATGVVLLAL</sequence>
<evidence type="ECO:0000313" key="2">
    <source>
        <dbReference type="EMBL" id="SVB53626.1"/>
    </source>
</evidence>
<feature type="transmembrane region" description="Helical" evidence="1">
    <location>
        <begin position="6"/>
        <end position="24"/>
    </location>
</feature>
<gene>
    <name evidence="2" type="ORF">METZ01_LOCUS206480</name>
</gene>
<name>A0A382ES47_9ZZZZ</name>
<proteinExistence type="predicted"/>
<dbReference type="EMBL" id="UINC01046075">
    <property type="protein sequence ID" value="SVB53626.1"/>
    <property type="molecule type" value="Genomic_DNA"/>
</dbReference>
<organism evidence="2">
    <name type="scientific">marine metagenome</name>
    <dbReference type="NCBI Taxonomy" id="408172"/>
    <lineage>
        <taxon>unclassified sequences</taxon>
        <taxon>metagenomes</taxon>
        <taxon>ecological metagenomes</taxon>
    </lineage>
</organism>
<evidence type="ECO:0000256" key="1">
    <source>
        <dbReference type="SAM" id="Phobius"/>
    </source>
</evidence>
<keyword evidence="1" id="KW-1133">Transmembrane helix</keyword>
<keyword evidence="1" id="KW-0812">Transmembrane</keyword>
<protein>
    <submittedName>
        <fullName evidence="2">Uncharacterized protein</fullName>
    </submittedName>
</protein>
<reference evidence="2" key="1">
    <citation type="submission" date="2018-05" db="EMBL/GenBank/DDBJ databases">
        <authorList>
            <person name="Lanie J.A."/>
            <person name="Ng W.-L."/>
            <person name="Kazmierczak K.M."/>
            <person name="Andrzejewski T.M."/>
            <person name="Davidsen T.M."/>
            <person name="Wayne K.J."/>
            <person name="Tettelin H."/>
            <person name="Glass J.I."/>
            <person name="Rusch D."/>
            <person name="Podicherti R."/>
            <person name="Tsui H.-C.T."/>
            <person name="Winkler M.E."/>
        </authorList>
    </citation>
    <scope>NUCLEOTIDE SEQUENCE</scope>
</reference>
<accession>A0A382ES47</accession>